<keyword evidence="7" id="KW-1185">Reference proteome</keyword>
<dbReference type="KEGG" id="vta:A3560"/>
<organism evidence="6 7">
    <name type="scientific">Vibrio tapetis subsp. tapetis</name>
    <dbReference type="NCBI Taxonomy" id="1671868"/>
    <lineage>
        <taxon>Bacteria</taxon>
        <taxon>Pseudomonadati</taxon>
        <taxon>Pseudomonadota</taxon>
        <taxon>Gammaproteobacteria</taxon>
        <taxon>Vibrionales</taxon>
        <taxon>Vibrionaceae</taxon>
        <taxon>Vibrio</taxon>
    </lineage>
</organism>
<dbReference type="InterPro" id="IPR042217">
    <property type="entry name" value="T4SS_VirB10/TrbI"/>
</dbReference>
<dbReference type="Proteomes" id="UP000235828">
    <property type="component" value="Chromosome A"/>
</dbReference>
<proteinExistence type="inferred from homology"/>
<protein>
    <submittedName>
        <fullName evidence="6">Putative conjugal transfer protein TrbI</fullName>
    </submittedName>
</protein>
<reference evidence="6 7" key="1">
    <citation type="submission" date="2017-10" db="EMBL/GenBank/DDBJ databases">
        <authorList>
            <person name="Banno H."/>
            <person name="Chua N.-H."/>
        </authorList>
    </citation>
    <scope>NUCLEOTIDE SEQUENCE [LARGE SCALE GENOMIC DNA]</scope>
    <source>
        <strain evidence="6">Vibrio tapetis CECT4600</strain>
    </source>
</reference>
<evidence type="ECO:0000256" key="4">
    <source>
        <dbReference type="ARBA" id="ARBA00022989"/>
    </source>
</evidence>
<dbReference type="EMBL" id="LT960611">
    <property type="protein sequence ID" value="SON51507.1"/>
    <property type="molecule type" value="Genomic_DNA"/>
</dbReference>
<gene>
    <name evidence="6" type="ORF">VTAP4600_A3560</name>
</gene>
<evidence type="ECO:0000313" key="7">
    <source>
        <dbReference type="Proteomes" id="UP000235828"/>
    </source>
</evidence>
<evidence type="ECO:0000313" key="6">
    <source>
        <dbReference type="EMBL" id="SON51507.1"/>
    </source>
</evidence>
<dbReference type="Pfam" id="PF03743">
    <property type="entry name" value="TrbI"/>
    <property type="match status" value="1"/>
</dbReference>
<dbReference type="CDD" id="cd16429">
    <property type="entry name" value="VirB10"/>
    <property type="match status" value="1"/>
</dbReference>
<name>A0A2N8ZHX9_9VIBR</name>
<dbReference type="InterPro" id="IPR005498">
    <property type="entry name" value="T4SS_VirB10/TraB/TrbI"/>
</dbReference>
<comment type="similarity">
    <text evidence="2">Belongs to the TrbI/VirB10 family.</text>
</comment>
<comment type="subcellular location">
    <subcellularLocation>
        <location evidence="1">Membrane</location>
        <topology evidence="1">Single-pass membrane protein</topology>
    </subcellularLocation>
</comment>
<dbReference type="AlphaFoldDB" id="A0A2N8ZHX9"/>
<evidence type="ECO:0000256" key="1">
    <source>
        <dbReference type="ARBA" id="ARBA00004167"/>
    </source>
</evidence>
<keyword evidence="3" id="KW-0812">Transmembrane</keyword>
<keyword evidence="5" id="KW-0472">Membrane</keyword>
<dbReference type="Gene3D" id="2.40.128.260">
    <property type="entry name" value="Type IV secretion system, VirB10/TraB/TrbI"/>
    <property type="match status" value="1"/>
</dbReference>
<evidence type="ECO:0000256" key="2">
    <source>
        <dbReference type="ARBA" id="ARBA00010265"/>
    </source>
</evidence>
<dbReference type="RefSeq" id="WP_231897828.1">
    <property type="nucleotide sequence ID" value="NZ_LT960611.1"/>
</dbReference>
<evidence type="ECO:0000256" key="5">
    <source>
        <dbReference type="ARBA" id="ARBA00023136"/>
    </source>
</evidence>
<evidence type="ECO:0000256" key="3">
    <source>
        <dbReference type="ARBA" id="ARBA00022692"/>
    </source>
</evidence>
<keyword evidence="4" id="KW-1133">Transmembrane helix</keyword>
<dbReference type="GO" id="GO:0016020">
    <property type="term" value="C:membrane"/>
    <property type="evidence" value="ECO:0007669"/>
    <property type="project" value="UniProtKB-SubCell"/>
</dbReference>
<sequence length="417" mass="46148">MKAANFSEKGKKYAAVIFIVITFIFGLVLAIEKMTSKPEELNNNDATAEEVETIDRPDNVLPDDSTVTNLVTQREEAKDSYTISQVATPTVAERANALIDPIEKEKETFKLVELRRARIAAQSHWNVSAITTVPASQNQKHVNVATPTNHYSELDEDRLSTDEQRIMIGKRLDELASLKQRILSGNISEGSDTPTKVTQIEQSFSAPPENIVGFTQENSYNASTEGLSKLPIGTIIPSVTRMKANSDRTGTFKAWVTQDVLDASEEYVLIPTGSEVIIKSFRMSTVNESINSVIGMSVPWVVLPNGNKIDTSKSSGMDREGMTGISDQVDHHWMEQFLGVAAYALVASNTSYQGTGEGESSYYGDVSSGVREQVAPHAQKYLQLRPTNIIRAGQAMNIIIEDEIYLKPWKNLYEDYL</sequence>
<accession>A0A2N8ZHX9</accession>